<evidence type="ECO:0000256" key="1">
    <source>
        <dbReference type="SAM" id="MobiDB-lite"/>
    </source>
</evidence>
<feature type="non-terminal residue" evidence="2">
    <location>
        <position position="90"/>
    </location>
</feature>
<comment type="caution">
    <text evidence="2">The sequence shown here is derived from an EMBL/GenBank/DDBJ whole genome shotgun (WGS) entry which is preliminary data.</text>
</comment>
<dbReference type="EMBL" id="ASHM01185622">
    <property type="protein sequence ID" value="PNX65828.1"/>
    <property type="molecule type" value="Genomic_DNA"/>
</dbReference>
<evidence type="ECO:0000313" key="2">
    <source>
        <dbReference type="EMBL" id="PNX65828.1"/>
    </source>
</evidence>
<feature type="compositionally biased region" description="Acidic residues" evidence="1">
    <location>
        <begin position="32"/>
        <end position="45"/>
    </location>
</feature>
<gene>
    <name evidence="2" type="ORF">L195_g062791</name>
</gene>
<feature type="compositionally biased region" description="Polar residues" evidence="1">
    <location>
        <begin position="50"/>
        <end position="69"/>
    </location>
</feature>
<organism evidence="2 3">
    <name type="scientific">Trifolium pratense</name>
    <name type="common">Red clover</name>
    <dbReference type="NCBI Taxonomy" id="57577"/>
    <lineage>
        <taxon>Eukaryota</taxon>
        <taxon>Viridiplantae</taxon>
        <taxon>Streptophyta</taxon>
        <taxon>Embryophyta</taxon>
        <taxon>Tracheophyta</taxon>
        <taxon>Spermatophyta</taxon>
        <taxon>Magnoliopsida</taxon>
        <taxon>eudicotyledons</taxon>
        <taxon>Gunneridae</taxon>
        <taxon>Pentapetalae</taxon>
        <taxon>rosids</taxon>
        <taxon>fabids</taxon>
        <taxon>Fabales</taxon>
        <taxon>Fabaceae</taxon>
        <taxon>Papilionoideae</taxon>
        <taxon>50 kb inversion clade</taxon>
        <taxon>NPAAA clade</taxon>
        <taxon>Hologalegina</taxon>
        <taxon>IRL clade</taxon>
        <taxon>Trifolieae</taxon>
        <taxon>Trifolium</taxon>
    </lineage>
</organism>
<reference evidence="2 3" key="1">
    <citation type="journal article" date="2014" name="Am. J. Bot.">
        <title>Genome assembly and annotation for red clover (Trifolium pratense; Fabaceae).</title>
        <authorList>
            <person name="Istvanek J."/>
            <person name="Jaros M."/>
            <person name="Krenek A."/>
            <person name="Repkova J."/>
        </authorList>
    </citation>
    <scope>NUCLEOTIDE SEQUENCE [LARGE SCALE GENOMIC DNA]</scope>
    <source>
        <strain evidence="3">cv. Tatra</strain>
        <tissue evidence="2">Young leaves</tissue>
    </source>
</reference>
<name>A0A2K3KHS6_TRIPR</name>
<feature type="compositionally biased region" description="Acidic residues" evidence="1">
    <location>
        <begin position="79"/>
        <end position="90"/>
    </location>
</feature>
<reference evidence="2 3" key="2">
    <citation type="journal article" date="2017" name="Front. Plant Sci.">
        <title>Gene Classification and Mining of Molecular Markers Useful in Red Clover (Trifolium pratense) Breeding.</title>
        <authorList>
            <person name="Istvanek J."/>
            <person name="Dluhosova J."/>
            <person name="Dluhos P."/>
            <person name="Patkova L."/>
            <person name="Nedelnik J."/>
            <person name="Repkova J."/>
        </authorList>
    </citation>
    <scope>NUCLEOTIDE SEQUENCE [LARGE SCALE GENOMIC DNA]</scope>
    <source>
        <strain evidence="3">cv. Tatra</strain>
        <tissue evidence="2">Young leaves</tissue>
    </source>
</reference>
<feature type="region of interest" description="Disordered" evidence="1">
    <location>
        <begin position="1"/>
        <end position="90"/>
    </location>
</feature>
<feature type="non-terminal residue" evidence="2">
    <location>
        <position position="1"/>
    </location>
</feature>
<dbReference type="Proteomes" id="UP000236291">
    <property type="component" value="Unassembled WGS sequence"/>
</dbReference>
<dbReference type="AlphaFoldDB" id="A0A2K3KHS6"/>
<sequence>NLDTIGGDVQNGEPHDYVDDQELGEEVYIPADNDEENDMSQDENLGEAPESSQVQLRRSNRQRQPSTRYISDEYVTLTDEGEPEYFQEAM</sequence>
<accession>A0A2K3KHS6</accession>
<protein>
    <submittedName>
        <fullName evidence="2">Uncharacterized protein</fullName>
    </submittedName>
</protein>
<proteinExistence type="predicted"/>
<evidence type="ECO:0000313" key="3">
    <source>
        <dbReference type="Proteomes" id="UP000236291"/>
    </source>
</evidence>